<dbReference type="RefSeq" id="WP_135290402.1">
    <property type="nucleotide sequence ID" value="NZ_QUZU01000023.1"/>
</dbReference>
<dbReference type="Gene3D" id="1.10.150.240">
    <property type="entry name" value="Putative phosphatase, domain 2"/>
    <property type="match status" value="1"/>
</dbReference>
<keyword evidence="4" id="KW-0460">Magnesium</keyword>
<gene>
    <name evidence="5" type="ORF">DYL59_18190</name>
</gene>
<dbReference type="AlphaFoldDB" id="A0A4Z0ANJ4"/>
<dbReference type="PRINTS" id="PR00413">
    <property type="entry name" value="HADHALOGNASE"/>
</dbReference>
<dbReference type="SUPFAM" id="SSF56784">
    <property type="entry name" value="HAD-like"/>
    <property type="match status" value="1"/>
</dbReference>
<name>A0A4Z0ANJ4_9PSED</name>
<sequence>MNTPQVKAVIFDMDGLLLDTEGVYTEVTQLISDRYGGRAFDWHFKQNTIGLGAYDLASYIVRSLELPISPETFLELRTPLMNERFPQAAAMPGAEALVRHLSAKGVPIAVGTSSSRHYFELKISRHREWFGLFDAIVTADDPQVGAAKPAPDIFLVAAQRLGIDPADCLVFEDSPFGITAAKAAGMYAVAVPDPAMPEEKFRHADRRLASLEAFEADQWGLPAQ</sequence>
<dbReference type="InterPro" id="IPR023198">
    <property type="entry name" value="PGP-like_dom2"/>
</dbReference>
<evidence type="ECO:0000256" key="4">
    <source>
        <dbReference type="ARBA" id="ARBA00022842"/>
    </source>
</evidence>
<dbReference type="Pfam" id="PF00702">
    <property type="entry name" value="Hydrolase"/>
    <property type="match status" value="1"/>
</dbReference>
<dbReference type="PANTHER" id="PTHR18901">
    <property type="entry name" value="2-DEOXYGLUCOSE-6-PHOSPHATE PHOSPHATASE 2"/>
    <property type="match status" value="1"/>
</dbReference>
<dbReference type="Proteomes" id="UP000297391">
    <property type="component" value="Unassembled WGS sequence"/>
</dbReference>
<organism evidence="5 6">
    <name type="scientific">Pseudomonas kairouanensis</name>
    <dbReference type="NCBI Taxonomy" id="2293832"/>
    <lineage>
        <taxon>Bacteria</taxon>
        <taxon>Pseudomonadati</taxon>
        <taxon>Pseudomonadota</taxon>
        <taxon>Gammaproteobacteria</taxon>
        <taxon>Pseudomonadales</taxon>
        <taxon>Pseudomonadaceae</taxon>
        <taxon>Pseudomonas</taxon>
    </lineage>
</organism>
<evidence type="ECO:0000256" key="1">
    <source>
        <dbReference type="ARBA" id="ARBA00001946"/>
    </source>
</evidence>
<dbReference type="InterPro" id="IPR036412">
    <property type="entry name" value="HAD-like_sf"/>
</dbReference>
<dbReference type="InterPro" id="IPR006439">
    <property type="entry name" value="HAD-SF_hydro_IA"/>
</dbReference>
<keyword evidence="3 5" id="KW-0378">Hydrolase</keyword>
<dbReference type="GO" id="GO:0046872">
    <property type="term" value="F:metal ion binding"/>
    <property type="evidence" value="ECO:0007669"/>
    <property type="project" value="UniProtKB-KW"/>
</dbReference>
<keyword evidence="2" id="KW-0479">Metal-binding</keyword>
<dbReference type="EMBL" id="QUZU01000023">
    <property type="protein sequence ID" value="TFY87508.1"/>
    <property type="molecule type" value="Genomic_DNA"/>
</dbReference>
<evidence type="ECO:0000313" key="5">
    <source>
        <dbReference type="EMBL" id="TFY87508.1"/>
    </source>
</evidence>
<reference evidence="5 6" key="1">
    <citation type="journal article" date="2019" name="Syst. Appl. Microbiol.">
        <title>New species of pathogenic Pseudomonas isolated from citrus in Tunisia: Proposal of Pseudomonas kairouanensis sp. nov. and Pseudomonas nabeulensis sp. nov.</title>
        <authorList>
            <person name="Oueslati M."/>
            <person name="Mulet M."/>
            <person name="Gomila M."/>
            <person name="Berge O."/>
            <person name="Hajlaoui M.R."/>
            <person name="Lalucat J."/>
            <person name="Sadfi-Zouaoui N."/>
            <person name="Garcia-Valdes E."/>
        </authorList>
    </citation>
    <scope>NUCLEOTIDE SEQUENCE [LARGE SCALE GENOMIC DNA]</scope>
    <source>
        <strain evidence="5 6">KC12</strain>
    </source>
</reference>
<dbReference type="SFLD" id="SFLDG01135">
    <property type="entry name" value="C1.5.6:_HAD__Beta-PGM__Phospha"/>
    <property type="match status" value="1"/>
</dbReference>
<evidence type="ECO:0000256" key="2">
    <source>
        <dbReference type="ARBA" id="ARBA00022723"/>
    </source>
</evidence>
<dbReference type="OrthoDB" id="9800058at2"/>
<dbReference type="PANTHER" id="PTHR18901:SF38">
    <property type="entry name" value="PSEUDOURIDINE-5'-PHOSPHATASE"/>
    <property type="match status" value="1"/>
</dbReference>
<protein>
    <submittedName>
        <fullName evidence="5">HAD family hydrolase</fullName>
    </submittedName>
</protein>
<dbReference type="NCBIfam" id="TIGR01509">
    <property type="entry name" value="HAD-SF-IA-v3"/>
    <property type="match status" value="1"/>
</dbReference>
<dbReference type="FunFam" id="3.40.50.1000:FF:000055">
    <property type="entry name" value="Haloacid dehalogenase-like hydrolase family protein"/>
    <property type="match status" value="1"/>
</dbReference>
<evidence type="ECO:0000313" key="6">
    <source>
        <dbReference type="Proteomes" id="UP000297391"/>
    </source>
</evidence>
<dbReference type="Gene3D" id="3.40.50.1000">
    <property type="entry name" value="HAD superfamily/HAD-like"/>
    <property type="match status" value="1"/>
</dbReference>
<keyword evidence="6" id="KW-1185">Reference proteome</keyword>
<dbReference type="GO" id="GO:0016791">
    <property type="term" value="F:phosphatase activity"/>
    <property type="evidence" value="ECO:0007669"/>
    <property type="project" value="TreeGrafter"/>
</dbReference>
<dbReference type="SFLD" id="SFLDS00003">
    <property type="entry name" value="Haloacid_Dehalogenase"/>
    <property type="match status" value="1"/>
</dbReference>
<proteinExistence type="predicted"/>
<comment type="caution">
    <text evidence="5">The sequence shown here is derived from an EMBL/GenBank/DDBJ whole genome shotgun (WGS) entry which is preliminary data.</text>
</comment>
<dbReference type="FunFam" id="1.10.150.240:FF:000001">
    <property type="entry name" value="Haloacid dehalogenase-like hydrolase domain"/>
    <property type="match status" value="1"/>
</dbReference>
<comment type="cofactor">
    <cofactor evidence="1">
        <name>Mg(2+)</name>
        <dbReference type="ChEBI" id="CHEBI:18420"/>
    </cofactor>
</comment>
<dbReference type="InterPro" id="IPR023214">
    <property type="entry name" value="HAD_sf"/>
</dbReference>
<evidence type="ECO:0000256" key="3">
    <source>
        <dbReference type="ARBA" id="ARBA00022801"/>
    </source>
</evidence>
<accession>A0A4Z0ANJ4</accession>
<dbReference type="SFLD" id="SFLDG01129">
    <property type="entry name" value="C1.5:_HAD__Beta-PGM__Phosphata"/>
    <property type="match status" value="1"/>
</dbReference>